<sequence length="38" mass="4579">MPCPRFLRFQLSKYLSCQQISTLELIKWQTENMHGTYS</sequence>
<dbReference type="EMBL" id="GGEC01055129">
    <property type="protein sequence ID" value="MBX35613.1"/>
    <property type="molecule type" value="Transcribed_RNA"/>
</dbReference>
<reference evidence="1" key="1">
    <citation type="submission" date="2018-02" db="EMBL/GenBank/DDBJ databases">
        <title>Rhizophora mucronata_Transcriptome.</title>
        <authorList>
            <person name="Meera S.P."/>
            <person name="Sreeshan A."/>
            <person name="Augustine A."/>
        </authorList>
    </citation>
    <scope>NUCLEOTIDE SEQUENCE</scope>
    <source>
        <tissue evidence="1">Leaf</tissue>
    </source>
</reference>
<evidence type="ECO:0000313" key="1">
    <source>
        <dbReference type="EMBL" id="MBX35613.1"/>
    </source>
</evidence>
<name>A0A2P2MZH9_RHIMU</name>
<protein>
    <submittedName>
        <fullName evidence="1">Uncharacterized protein</fullName>
    </submittedName>
</protein>
<organism evidence="1">
    <name type="scientific">Rhizophora mucronata</name>
    <name type="common">Asiatic mangrove</name>
    <dbReference type="NCBI Taxonomy" id="61149"/>
    <lineage>
        <taxon>Eukaryota</taxon>
        <taxon>Viridiplantae</taxon>
        <taxon>Streptophyta</taxon>
        <taxon>Embryophyta</taxon>
        <taxon>Tracheophyta</taxon>
        <taxon>Spermatophyta</taxon>
        <taxon>Magnoliopsida</taxon>
        <taxon>eudicotyledons</taxon>
        <taxon>Gunneridae</taxon>
        <taxon>Pentapetalae</taxon>
        <taxon>rosids</taxon>
        <taxon>fabids</taxon>
        <taxon>Malpighiales</taxon>
        <taxon>Rhizophoraceae</taxon>
        <taxon>Rhizophora</taxon>
    </lineage>
</organism>
<accession>A0A2P2MZH9</accession>
<dbReference type="AlphaFoldDB" id="A0A2P2MZH9"/>
<proteinExistence type="predicted"/>